<feature type="domain" description="Endonuclease/exonuclease/phosphatase" evidence="2">
    <location>
        <begin position="32"/>
        <end position="272"/>
    </location>
</feature>
<dbReference type="GO" id="GO:0000175">
    <property type="term" value="F:3'-5'-RNA exonuclease activity"/>
    <property type="evidence" value="ECO:0007669"/>
    <property type="project" value="TreeGrafter"/>
</dbReference>
<dbReference type="Gene3D" id="3.60.10.10">
    <property type="entry name" value="Endonuclease/exonuclease/phosphatase"/>
    <property type="match status" value="1"/>
</dbReference>
<feature type="chain" id="PRO_5013756655" evidence="1">
    <location>
        <begin position="23"/>
        <end position="285"/>
    </location>
</feature>
<dbReference type="PANTHER" id="PTHR12121">
    <property type="entry name" value="CARBON CATABOLITE REPRESSOR PROTEIN 4"/>
    <property type="match status" value="1"/>
</dbReference>
<dbReference type="SUPFAM" id="SSF56219">
    <property type="entry name" value="DNase I-like"/>
    <property type="match status" value="1"/>
</dbReference>
<protein>
    <submittedName>
        <fullName evidence="3">Endonuclease</fullName>
    </submittedName>
</protein>
<name>A0A2D2B0Y0_9CAUL</name>
<dbReference type="InterPro" id="IPR050410">
    <property type="entry name" value="CCR4/nocturin_mRNA_transcr"/>
</dbReference>
<evidence type="ECO:0000313" key="3">
    <source>
        <dbReference type="EMBL" id="ATQ43905.1"/>
    </source>
</evidence>
<dbReference type="InterPro" id="IPR005135">
    <property type="entry name" value="Endo/exonuclease/phosphatase"/>
</dbReference>
<keyword evidence="3" id="KW-0378">Hydrolase</keyword>
<dbReference type="AlphaFoldDB" id="A0A2D2B0Y0"/>
<proteinExistence type="predicted"/>
<dbReference type="InterPro" id="IPR036691">
    <property type="entry name" value="Endo/exonu/phosph_ase_sf"/>
</dbReference>
<evidence type="ECO:0000256" key="1">
    <source>
        <dbReference type="SAM" id="SignalP"/>
    </source>
</evidence>
<dbReference type="EMBL" id="CP024201">
    <property type="protein sequence ID" value="ATQ43905.1"/>
    <property type="molecule type" value="Genomic_DNA"/>
</dbReference>
<dbReference type="OrthoDB" id="9793162at2"/>
<evidence type="ECO:0000313" key="4">
    <source>
        <dbReference type="Proteomes" id="UP000228945"/>
    </source>
</evidence>
<keyword evidence="4" id="KW-1185">Reference proteome</keyword>
<gene>
    <name evidence="3" type="ORF">CSW64_16625</name>
</gene>
<dbReference type="Pfam" id="PF03372">
    <property type="entry name" value="Exo_endo_phos"/>
    <property type="match status" value="1"/>
</dbReference>
<dbReference type="CDD" id="cd09083">
    <property type="entry name" value="EEP-1"/>
    <property type="match status" value="1"/>
</dbReference>
<keyword evidence="1" id="KW-0732">Signal</keyword>
<keyword evidence="3" id="KW-0540">Nuclease</keyword>
<reference evidence="3 4" key="1">
    <citation type="submission" date="2017-10" db="EMBL/GenBank/DDBJ databases">
        <title>Genome sequence of Caulobacter mirabilis FWC38.</title>
        <authorList>
            <person name="Fiebig A."/>
            <person name="Crosson S."/>
        </authorList>
    </citation>
    <scope>NUCLEOTIDE SEQUENCE [LARGE SCALE GENOMIC DNA]</scope>
    <source>
        <strain evidence="3 4">FWC 38</strain>
    </source>
</reference>
<organism evidence="3 4">
    <name type="scientific">Caulobacter mirabilis</name>
    <dbReference type="NCBI Taxonomy" id="69666"/>
    <lineage>
        <taxon>Bacteria</taxon>
        <taxon>Pseudomonadati</taxon>
        <taxon>Pseudomonadota</taxon>
        <taxon>Alphaproteobacteria</taxon>
        <taxon>Caulobacterales</taxon>
        <taxon>Caulobacteraceae</taxon>
        <taxon>Caulobacter</taxon>
    </lineage>
</organism>
<dbReference type="PANTHER" id="PTHR12121:SF36">
    <property type="entry name" value="ENDONUCLEASE_EXONUCLEASE_PHOSPHATASE DOMAIN-CONTAINING PROTEIN"/>
    <property type="match status" value="1"/>
</dbReference>
<dbReference type="RefSeq" id="WP_099623153.1">
    <property type="nucleotide sequence ID" value="NZ_CP024201.1"/>
</dbReference>
<accession>A0A2D2B0Y0</accession>
<sequence>MLRLTLRLATALLAARGSTAFAQAPAEITRVMSYNIRYDNPDDRPDWPARRPHLIAQIRFLAPDILGVQEALPHMVEQMTSALPGYESYGLGRDDGRSGETTTIFYNRARFFRLSAATQWCSPTPDRPGKAYDAALPRTVTRVVLRDRLTRQVWDVRNVHFDHAGPVAREACARQVVATKAFPNAKILVLGDLNAAPNSAPYRALSGRADGFELKDARRSALTAFGPSATFNAFSLERRGEPIDYIFVDAAIDVLRFATLTDNIYGQVISDHYPIVADLRPPPAH</sequence>
<dbReference type="Proteomes" id="UP000228945">
    <property type="component" value="Chromosome"/>
</dbReference>
<feature type="signal peptide" evidence="1">
    <location>
        <begin position="1"/>
        <end position="22"/>
    </location>
</feature>
<dbReference type="GO" id="GO:0004519">
    <property type="term" value="F:endonuclease activity"/>
    <property type="evidence" value="ECO:0007669"/>
    <property type="project" value="UniProtKB-KW"/>
</dbReference>
<dbReference type="KEGG" id="cmb:CSW64_16625"/>
<keyword evidence="3" id="KW-0255">Endonuclease</keyword>
<evidence type="ECO:0000259" key="2">
    <source>
        <dbReference type="Pfam" id="PF03372"/>
    </source>
</evidence>